<feature type="region of interest" description="Disordered" evidence="9">
    <location>
        <begin position="518"/>
        <end position="584"/>
    </location>
</feature>
<dbReference type="GO" id="GO:0006357">
    <property type="term" value="P:regulation of transcription by RNA polymerase II"/>
    <property type="evidence" value="ECO:0007669"/>
    <property type="project" value="TreeGrafter"/>
</dbReference>
<keyword evidence="4" id="KW-0862">Zinc</keyword>
<evidence type="ECO:0000256" key="5">
    <source>
        <dbReference type="ARBA" id="ARBA00023015"/>
    </source>
</evidence>
<feature type="compositionally biased region" description="Low complexity" evidence="9">
    <location>
        <begin position="540"/>
        <end position="558"/>
    </location>
</feature>
<evidence type="ECO:0000256" key="6">
    <source>
        <dbReference type="ARBA" id="ARBA00023163"/>
    </source>
</evidence>
<keyword evidence="6" id="KW-0804">Transcription</keyword>
<evidence type="ECO:0000259" key="10">
    <source>
        <dbReference type="PROSITE" id="PS50157"/>
    </source>
</evidence>
<evidence type="ECO:0000313" key="12">
    <source>
        <dbReference type="Proteomes" id="UP000033483"/>
    </source>
</evidence>
<feature type="region of interest" description="Disordered" evidence="9">
    <location>
        <begin position="69"/>
        <end position="153"/>
    </location>
</feature>
<dbReference type="Gene3D" id="3.30.160.60">
    <property type="entry name" value="Classic Zinc Finger"/>
    <property type="match status" value="1"/>
</dbReference>
<reference evidence="11 12" key="1">
    <citation type="submission" date="2015-03" db="EMBL/GenBank/DDBJ databases">
        <authorList>
            <person name="Radwan O."/>
            <person name="Al-Naeli F.A."/>
            <person name="Rendon G.A."/>
            <person name="Fields C."/>
        </authorList>
    </citation>
    <scope>NUCLEOTIDE SEQUENCE [LARGE SCALE GENOMIC DNA]</scope>
    <source>
        <strain evidence="11">CR-DP1</strain>
    </source>
</reference>
<proteinExistence type="predicted"/>
<dbReference type="PROSITE" id="PS50157">
    <property type="entry name" value="ZINC_FINGER_C2H2_2"/>
    <property type="match status" value="1"/>
</dbReference>
<dbReference type="EMBL" id="LAEV01000843">
    <property type="protein sequence ID" value="KKA29411.1"/>
    <property type="molecule type" value="Genomic_DNA"/>
</dbReference>
<evidence type="ECO:0000256" key="4">
    <source>
        <dbReference type="ARBA" id="ARBA00022833"/>
    </source>
</evidence>
<dbReference type="Proteomes" id="UP000033483">
    <property type="component" value="Unassembled WGS sequence"/>
</dbReference>
<accession>A0A0F4ZH16</accession>
<name>A0A0F4ZH16_9PEZI</name>
<feature type="region of interest" description="Disordered" evidence="9">
    <location>
        <begin position="1"/>
        <end position="46"/>
    </location>
</feature>
<protein>
    <recommendedName>
        <fullName evidence="10">C2H2-type domain-containing protein</fullName>
    </recommendedName>
</protein>
<feature type="compositionally biased region" description="Basic and acidic residues" evidence="9">
    <location>
        <begin position="93"/>
        <end position="102"/>
    </location>
</feature>
<evidence type="ECO:0000256" key="9">
    <source>
        <dbReference type="SAM" id="MobiDB-lite"/>
    </source>
</evidence>
<dbReference type="GO" id="GO:0008270">
    <property type="term" value="F:zinc ion binding"/>
    <property type="evidence" value="ECO:0007669"/>
    <property type="project" value="UniProtKB-KW"/>
</dbReference>
<dbReference type="GO" id="GO:0005634">
    <property type="term" value="C:nucleus"/>
    <property type="evidence" value="ECO:0007669"/>
    <property type="project" value="UniProtKB-SubCell"/>
</dbReference>
<evidence type="ECO:0000313" key="11">
    <source>
        <dbReference type="EMBL" id="KKA29411.1"/>
    </source>
</evidence>
<evidence type="ECO:0000256" key="3">
    <source>
        <dbReference type="ARBA" id="ARBA00022771"/>
    </source>
</evidence>
<feature type="domain" description="C2H2-type" evidence="10">
    <location>
        <begin position="420"/>
        <end position="449"/>
    </location>
</feature>
<dbReference type="PROSITE" id="PS00028">
    <property type="entry name" value="ZINC_FINGER_C2H2_1"/>
    <property type="match status" value="1"/>
</dbReference>
<gene>
    <name evidence="11" type="ORF">TD95_004068</name>
</gene>
<keyword evidence="2" id="KW-0479">Metal-binding</keyword>
<keyword evidence="7" id="KW-0539">Nucleus</keyword>
<evidence type="ECO:0000256" key="2">
    <source>
        <dbReference type="ARBA" id="ARBA00022723"/>
    </source>
</evidence>
<dbReference type="InterPro" id="IPR051061">
    <property type="entry name" value="Zinc_finger_trans_reg"/>
</dbReference>
<dbReference type="InterPro" id="IPR013087">
    <property type="entry name" value="Znf_C2H2_type"/>
</dbReference>
<dbReference type="PANTHER" id="PTHR46179">
    <property type="entry name" value="ZINC FINGER PROTEIN"/>
    <property type="match status" value="1"/>
</dbReference>
<comment type="caution">
    <text evidence="11">The sequence shown here is derived from an EMBL/GenBank/DDBJ whole genome shotgun (WGS) entry which is preliminary data.</text>
</comment>
<dbReference type="PANTHER" id="PTHR46179:SF13">
    <property type="entry name" value="C2H2-TYPE DOMAIN-CONTAINING PROTEIN"/>
    <property type="match status" value="1"/>
</dbReference>
<keyword evidence="12" id="KW-1185">Reference proteome</keyword>
<keyword evidence="5" id="KW-0805">Transcription regulation</keyword>
<comment type="subcellular location">
    <subcellularLocation>
        <location evidence="1">Nucleus</location>
    </subcellularLocation>
</comment>
<dbReference type="SMART" id="SM00355">
    <property type="entry name" value="ZnF_C2H2"/>
    <property type="match status" value="3"/>
</dbReference>
<evidence type="ECO:0000256" key="8">
    <source>
        <dbReference type="PROSITE-ProRule" id="PRU00042"/>
    </source>
</evidence>
<keyword evidence="3 8" id="KW-0863">Zinc-finger</keyword>
<sequence>MISSTNPRRRPAKGDSNTHKTMPGLQRSSTDISPAHITPSFTRQSRSNFEDIAFADNLADSLSNLSLTSASSSQPQKAETVPRIFSPPTVDPLKADDKERTQGPRAYRAVVANSRPRQRRHSVSTDSGIGSDDSETESDNKTAGSKRASAIEGTNTLSARSEARFMHYVLRPLLSKPSLKAFRSIVMDVPRRISTNEIRCLRDLEKTLIFMAPERAPTAKLYLDFCLSSVACIKNTVQLIPERERIRSGERLYTNAYFSDLTEQIRQYAAHLAVSKAQIAAGQASTLLAHPYVYPSGYSSVSLDDSVSSLVIPSIIDTNSNPLRVPLLTPKPYFSTDEIKLYGGLSQNGRPAQLVRVTKDGKTISVETGELLEDENGPVSFQPPMRMKRSLSEQLADDEEIMRSMARRKKNPTPEELAPKKCMHPGCNKEFKRPCDLTKHSKTHQRRWKCPEIDCKYHTYGWPTEKERDRHINDRHSSAPAMFKCQFQPCPYSSKRESNCKQHMEKTHGWVYVRTKSNGKKVPETPAPGAISTPGPSGATNSPQSVQQTPQSIQQQTPHSMQQTPHLQTISTPSSAESAGIATPPTEPVKMLPIENSIEFPTYIPDNFFPALNGNYMNNIDGSIDESIMDVVGLDIPASTTLPELGATPASLESPADVPLDEADFALDDDIYTATVQLTPDAFDYAALLHQTMESPEFQMQLPYSQMWDPKMPQPRFELVSPTGQIPQPNTMLFTSPLGNEMYDNLMPVSTGQLDFQLFTNNMPINKESIPESLFDGISLPRFPSSQNATTSEPLYDASNQMEWSANLYDAE</sequence>
<evidence type="ECO:0000256" key="1">
    <source>
        <dbReference type="ARBA" id="ARBA00004123"/>
    </source>
</evidence>
<feature type="compositionally biased region" description="Polar residues" evidence="9">
    <location>
        <begin position="559"/>
        <end position="577"/>
    </location>
</feature>
<dbReference type="AlphaFoldDB" id="A0A0F4ZH16"/>
<dbReference type="OrthoDB" id="9368434at2759"/>
<evidence type="ECO:0000256" key="7">
    <source>
        <dbReference type="ARBA" id="ARBA00023242"/>
    </source>
</evidence>
<organism evidence="11 12">
    <name type="scientific">Thielaviopsis punctulata</name>
    <dbReference type="NCBI Taxonomy" id="72032"/>
    <lineage>
        <taxon>Eukaryota</taxon>
        <taxon>Fungi</taxon>
        <taxon>Dikarya</taxon>
        <taxon>Ascomycota</taxon>
        <taxon>Pezizomycotina</taxon>
        <taxon>Sordariomycetes</taxon>
        <taxon>Hypocreomycetidae</taxon>
        <taxon>Microascales</taxon>
        <taxon>Ceratocystidaceae</taxon>
        <taxon>Thielaviopsis</taxon>
    </lineage>
</organism>